<evidence type="ECO:0000256" key="1">
    <source>
        <dbReference type="ARBA" id="ARBA00022679"/>
    </source>
</evidence>
<accession>A0A1I5VP94</accession>
<comment type="similarity">
    <text evidence="4">Belongs to the fabD family.</text>
</comment>
<dbReference type="PANTHER" id="PTHR42681">
    <property type="entry name" value="MALONYL-COA-ACYL CARRIER PROTEIN TRANSACYLASE, MITOCHONDRIAL"/>
    <property type="match status" value="1"/>
</dbReference>
<dbReference type="EMBL" id="FOXX01000001">
    <property type="protein sequence ID" value="SFQ09262.1"/>
    <property type="molecule type" value="Genomic_DNA"/>
</dbReference>
<reference evidence="6 7" key="1">
    <citation type="submission" date="2016-10" db="EMBL/GenBank/DDBJ databases">
        <authorList>
            <person name="Varghese N."/>
            <person name="Submissions S."/>
        </authorList>
    </citation>
    <scope>NUCLEOTIDE SEQUENCE [LARGE SCALE GENOMIC DNA]</scope>
    <source>
        <strain evidence="6 7">DSM 13796</strain>
    </source>
</reference>
<name>A0A1I5VP94_9BACI</name>
<dbReference type="NCBIfam" id="TIGR00128">
    <property type="entry name" value="fabD"/>
    <property type="match status" value="1"/>
</dbReference>
<gene>
    <name evidence="6" type="ORF">SAMN02745910_00199</name>
</gene>
<dbReference type="InterPro" id="IPR050858">
    <property type="entry name" value="Mal-CoA-ACP_Trans/PKS_FabD"/>
</dbReference>
<evidence type="ECO:0000259" key="5">
    <source>
        <dbReference type="SMART" id="SM00827"/>
    </source>
</evidence>
<feature type="domain" description="Malonyl-CoA:ACP transacylase (MAT)" evidence="5">
    <location>
        <begin position="7"/>
        <end position="314"/>
    </location>
</feature>
<dbReference type="InterPro" id="IPR024925">
    <property type="entry name" value="Malonyl_CoA-ACP_transAc"/>
</dbReference>
<dbReference type="EC" id="2.3.1.39" evidence="4"/>
<keyword evidence="2 4" id="KW-0012">Acyltransferase</keyword>
<keyword evidence="7" id="KW-1185">Reference proteome</keyword>
<dbReference type="RefSeq" id="WP_061801747.1">
    <property type="nucleotide sequence ID" value="NZ_FOXX01000001.1"/>
</dbReference>
<dbReference type="GeneID" id="93708976"/>
<dbReference type="PANTHER" id="PTHR42681:SF1">
    <property type="entry name" value="MALONYL-COA-ACYL CARRIER PROTEIN TRANSACYLASE, MITOCHONDRIAL"/>
    <property type="match status" value="1"/>
</dbReference>
<evidence type="ECO:0000256" key="2">
    <source>
        <dbReference type="ARBA" id="ARBA00023315"/>
    </source>
</evidence>
<sequence>MSKIAFVFPGQGSQAVGMLKDVYAASEDAKKMIDEGNEALGFSLSNLMFEGPAEDLTLTYHAQPALLTASAVLLNELTKEGIKPDYVAGHSLGEYSALVAAGSISYIDGVKTVHTRGQLMNKAVPAGEGTMAAVLGLDAEELEKVTAEISENGDVVQLANINCPGQIVISGTVAGVEKAGALAKERGAKRVLPLNVSGPFHSALMKPAAEEFKNVLANITISNASVPVVANVTAEPMTEAKEISERLVEQLYSPVRFHESVERMLNDGVDTFIEIGAGKVLSGLVKKVNRRATVHAVYDMESLQKTVQSLKDGE</sequence>
<dbReference type="InterPro" id="IPR016035">
    <property type="entry name" value="Acyl_Trfase/lysoPLipase"/>
</dbReference>
<comment type="catalytic activity">
    <reaction evidence="3 4">
        <text>holo-[ACP] + malonyl-CoA = malonyl-[ACP] + CoA</text>
        <dbReference type="Rhea" id="RHEA:41792"/>
        <dbReference type="Rhea" id="RHEA-COMP:9623"/>
        <dbReference type="Rhea" id="RHEA-COMP:9685"/>
        <dbReference type="ChEBI" id="CHEBI:57287"/>
        <dbReference type="ChEBI" id="CHEBI:57384"/>
        <dbReference type="ChEBI" id="CHEBI:64479"/>
        <dbReference type="ChEBI" id="CHEBI:78449"/>
        <dbReference type="EC" id="2.3.1.39"/>
    </reaction>
</comment>
<protein>
    <recommendedName>
        <fullName evidence="4">Malonyl CoA-acyl carrier protein transacylase</fullName>
        <ecNumber evidence="4">2.3.1.39</ecNumber>
    </recommendedName>
</protein>
<dbReference type="InterPro" id="IPR001227">
    <property type="entry name" value="Ac_transferase_dom_sf"/>
</dbReference>
<dbReference type="Gene3D" id="3.40.366.10">
    <property type="entry name" value="Malonyl-Coenzyme A Acyl Carrier Protein, domain 2"/>
    <property type="match status" value="1"/>
</dbReference>
<dbReference type="SUPFAM" id="SSF55048">
    <property type="entry name" value="Probable ACP-binding domain of malonyl-CoA ACP transacylase"/>
    <property type="match status" value="1"/>
</dbReference>
<organism evidence="6 7">
    <name type="scientific">Priestia endophytica DSM 13796</name>
    <dbReference type="NCBI Taxonomy" id="1121089"/>
    <lineage>
        <taxon>Bacteria</taxon>
        <taxon>Bacillati</taxon>
        <taxon>Bacillota</taxon>
        <taxon>Bacilli</taxon>
        <taxon>Bacillales</taxon>
        <taxon>Bacillaceae</taxon>
        <taxon>Priestia</taxon>
    </lineage>
</organism>
<dbReference type="Gene3D" id="3.30.70.250">
    <property type="entry name" value="Malonyl-CoA ACP transacylase, ACP-binding"/>
    <property type="match status" value="1"/>
</dbReference>
<evidence type="ECO:0000313" key="6">
    <source>
        <dbReference type="EMBL" id="SFQ09262.1"/>
    </source>
</evidence>
<evidence type="ECO:0000256" key="3">
    <source>
        <dbReference type="ARBA" id="ARBA00048462"/>
    </source>
</evidence>
<dbReference type="InterPro" id="IPR016036">
    <property type="entry name" value="Malonyl_transacylase_ACP-bd"/>
</dbReference>
<evidence type="ECO:0000313" key="7">
    <source>
        <dbReference type="Proteomes" id="UP000182762"/>
    </source>
</evidence>
<dbReference type="SMART" id="SM00827">
    <property type="entry name" value="PKS_AT"/>
    <property type="match status" value="1"/>
</dbReference>
<dbReference type="InterPro" id="IPR014043">
    <property type="entry name" value="Acyl_transferase_dom"/>
</dbReference>
<proteinExistence type="inferred from homology"/>
<dbReference type="Proteomes" id="UP000182762">
    <property type="component" value="Unassembled WGS sequence"/>
</dbReference>
<comment type="caution">
    <text evidence="6">The sequence shown here is derived from an EMBL/GenBank/DDBJ whole genome shotgun (WGS) entry which is preliminary data.</text>
</comment>
<keyword evidence="1 4" id="KW-0808">Transferase</keyword>
<evidence type="ECO:0000256" key="4">
    <source>
        <dbReference type="PIRNR" id="PIRNR000446"/>
    </source>
</evidence>
<dbReference type="Pfam" id="PF00698">
    <property type="entry name" value="Acyl_transf_1"/>
    <property type="match status" value="1"/>
</dbReference>
<dbReference type="InterPro" id="IPR004410">
    <property type="entry name" value="Malonyl_CoA-ACP_transAc_FabD"/>
</dbReference>
<dbReference type="PIRSF" id="PIRSF000446">
    <property type="entry name" value="Mct"/>
    <property type="match status" value="1"/>
</dbReference>
<dbReference type="SUPFAM" id="SSF52151">
    <property type="entry name" value="FabD/lysophospholipase-like"/>
    <property type="match status" value="1"/>
</dbReference>